<dbReference type="InterPro" id="IPR053733">
    <property type="entry name" value="Heme_Transport_Util_sf"/>
</dbReference>
<dbReference type="GO" id="GO:0006826">
    <property type="term" value="P:iron ion transport"/>
    <property type="evidence" value="ECO:0007669"/>
    <property type="project" value="InterPro"/>
</dbReference>
<feature type="domain" description="Haemin-degrading HemS/ChuX" evidence="1">
    <location>
        <begin position="215"/>
        <end position="344"/>
    </location>
</feature>
<dbReference type="AlphaFoldDB" id="A0A8J7SAD3"/>
<feature type="domain" description="Haemin-degrading HemS/ChuX" evidence="1">
    <location>
        <begin position="33"/>
        <end position="161"/>
    </location>
</feature>
<sequence>MSTSTTTLLDEWHALRAAEPQIRARDAAEWLGVSEGKLLDARRETGDVARLAPRGAGFATLIEGISGVGRIMTLTRNDAAVHETHGRMGEVSISNVIGQVTGQIDLRLFLSRWTVAYAVEEEVRSGLRRSIEVFDAAGTAVLKVYAVDGTDPGAWSELTKGLLDPDGGPTSFAASRPPAPDRPDAEIDVEALRRGWLALEHSHDFHALLHRNCAGRLQALRLVGEDLARPVAEGAVQALLDGAAASGLPIMCFVGNPGCIQIHSGPVQTIKPLGPWLNILDPEFNLHLRTDRIASVWRVVKPTASRGRITSIELFDAQGTMACQFFGQRAAGQPERPEWSRLVATAAETAS</sequence>
<dbReference type="InterPro" id="IPR007845">
    <property type="entry name" value="HemS/ChuX_dom"/>
</dbReference>
<gene>
    <name evidence="2" type="ORF">H0I76_03540</name>
</gene>
<evidence type="ECO:0000313" key="2">
    <source>
        <dbReference type="EMBL" id="MBK0398252.1"/>
    </source>
</evidence>
<name>A0A8J7SAD3_9RHOB</name>
<protein>
    <submittedName>
        <fullName evidence="2">Hemin-degrading factor</fullName>
    </submittedName>
</protein>
<reference evidence="2" key="1">
    <citation type="submission" date="2020-12" db="EMBL/GenBank/DDBJ databases">
        <title>Bacterial taxonomy.</title>
        <authorList>
            <person name="Pan X."/>
        </authorList>
    </citation>
    <scope>NUCLEOTIDE SEQUENCE</scope>
    <source>
        <strain evidence="2">M0105</strain>
    </source>
</reference>
<dbReference type="CDD" id="cd16830">
    <property type="entry name" value="HemS-like_N"/>
    <property type="match status" value="1"/>
</dbReference>
<dbReference type="SUPFAM" id="SSF144064">
    <property type="entry name" value="Heme iron utilization protein-like"/>
    <property type="match status" value="1"/>
</dbReference>
<dbReference type="CDD" id="cd16831">
    <property type="entry name" value="HemS-like_C"/>
    <property type="match status" value="1"/>
</dbReference>
<dbReference type="Pfam" id="PF05171">
    <property type="entry name" value="HemS"/>
    <property type="match status" value="2"/>
</dbReference>
<comment type="caution">
    <text evidence="2">The sequence shown here is derived from an EMBL/GenBank/DDBJ whole genome shotgun (WGS) entry which is preliminary data.</text>
</comment>
<evidence type="ECO:0000313" key="3">
    <source>
        <dbReference type="Proteomes" id="UP000655420"/>
    </source>
</evidence>
<organism evidence="2 3">
    <name type="scientific">Thermohalobaculum xanthum</name>
    <dbReference type="NCBI Taxonomy" id="2753746"/>
    <lineage>
        <taxon>Bacteria</taxon>
        <taxon>Pseudomonadati</taxon>
        <taxon>Pseudomonadota</taxon>
        <taxon>Alphaproteobacteria</taxon>
        <taxon>Rhodobacterales</taxon>
        <taxon>Paracoccaceae</taxon>
        <taxon>Thermohalobaculum</taxon>
    </lineage>
</organism>
<evidence type="ECO:0000259" key="1">
    <source>
        <dbReference type="Pfam" id="PF05171"/>
    </source>
</evidence>
<dbReference type="Proteomes" id="UP000655420">
    <property type="component" value="Unassembled WGS sequence"/>
</dbReference>
<keyword evidence="3" id="KW-1185">Reference proteome</keyword>
<dbReference type="Gene3D" id="3.40.1570.10">
    <property type="entry name" value="HemS/ChuS/ChuX like domains"/>
    <property type="match status" value="2"/>
</dbReference>
<accession>A0A8J7SAD3</accession>
<dbReference type="RefSeq" id="WP_200607136.1">
    <property type="nucleotide sequence ID" value="NZ_JAEHHL010000001.1"/>
</dbReference>
<proteinExistence type="predicted"/>
<dbReference type="EMBL" id="JAEHHL010000001">
    <property type="protein sequence ID" value="MBK0398252.1"/>
    <property type="molecule type" value="Genomic_DNA"/>
</dbReference>